<evidence type="ECO:0000256" key="3">
    <source>
        <dbReference type="SAM" id="Phobius"/>
    </source>
</evidence>
<dbReference type="InterPro" id="IPR011330">
    <property type="entry name" value="Glyco_hydro/deAcase_b/a-brl"/>
</dbReference>
<dbReference type="InterPro" id="IPR002509">
    <property type="entry name" value="NODB_dom"/>
</dbReference>
<dbReference type="PANTHER" id="PTHR34216">
    <property type="match status" value="1"/>
</dbReference>
<keyword evidence="2" id="KW-0732">Signal</keyword>
<gene>
    <name evidence="5" type="ORF">EJN92_02230</name>
</gene>
<evidence type="ECO:0000259" key="4">
    <source>
        <dbReference type="PROSITE" id="PS51677"/>
    </source>
</evidence>
<dbReference type="AlphaFoldDB" id="A0A3Q9BP91"/>
<proteinExistence type="predicted"/>
<feature type="domain" description="NodB homology" evidence="4">
    <location>
        <begin position="81"/>
        <end position="295"/>
    </location>
</feature>
<evidence type="ECO:0000256" key="2">
    <source>
        <dbReference type="ARBA" id="ARBA00022729"/>
    </source>
</evidence>
<keyword evidence="3" id="KW-0812">Transmembrane</keyword>
<evidence type="ECO:0000313" key="5">
    <source>
        <dbReference type="EMBL" id="AZP10936.1"/>
    </source>
</evidence>
<dbReference type="PANTHER" id="PTHR34216:SF3">
    <property type="entry name" value="POLY-BETA-1,6-N-ACETYL-D-GLUCOSAMINE N-DEACETYLASE"/>
    <property type="match status" value="1"/>
</dbReference>
<protein>
    <submittedName>
        <fullName evidence="5">Polysaccharide deacetylase family protein</fullName>
    </submittedName>
</protein>
<dbReference type="EMBL" id="CP034464">
    <property type="protein sequence ID" value="AZP10936.1"/>
    <property type="molecule type" value="Genomic_DNA"/>
</dbReference>
<evidence type="ECO:0000256" key="1">
    <source>
        <dbReference type="ARBA" id="ARBA00004613"/>
    </source>
</evidence>
<dbReference type="KEGG" id="upv:EJN92_02230"/>
<reference evidence="5 6" key="1">
    <citation type="journal article" date="2011" name="Int. J. Syst. Evol. Microbiol.">
        <title>Description of Undibacterium oligocarboniphilum sp. nov., isolated from purified water, and Undibacterium pigrum strain CCUG 49012 as the type strain of Undibacterium parvum sp. nov., and emended descriptions of the genus Undibacterium and the species Undibacterium pigrum.</title>
        <authorList>
            <person name="Eder W."/>
            <person name="Wanner G."/>
            <person name="Ludwig W."/>
            <person name="Busse H.J."/>
            <person name="Ziemke-Kageler F."/>
            <person name="Lang E."/>
        </authorList>
    </citation>
    <scope>NUCLEOTIDE SEQUENCE [LARGE SCALE GENOMIC DNA]</scope>
    <source>
        <strain evidence="5 6">DSM 23061</strain>
    </source>
</reference>
<keyword evidence="3" id="KW-0472">Membrane</keyword>
<dbReference type="Pfam" id="PF01522">
    <property type="entry name" value="Polysacc_deac_1"/>
    <property type="match status" value="1"/>
</dbReference>
<organism evidence="5 6">
    <name type="scientific">Undibacterium parvum</name>
    <dbReference type="NCBI Taxonomy" id="401471"/>
    <lineage>
        <taxon>Bacteria</taxon>
        <taxon>Pseudomonadati</taxon>
        <taxon>Pseudomonadota</taxon>
        <taxon>Betaproteobacteria</taxon>
        <taxon>Burkholderiales</taxon>
        <taxon>Oxalobacteraceae</taxon>
        <taxon>Undibacterium</taxon>
    </lineage>
</organism>
<accession>A0A3Q9BP91</accession>
<evidence type="ECO:0000313" key="6">
    <source>
        <dbReference type="Proteomes" id="UP000275663"/>
    </source>
</evidence>
<feature type="transmembrane region" description="Helical" evidence="3">
    <location>
        <begin position="6"/>
        <end position="26"/>
    </location>
</feature>
<dbReference type="InterPro" id="IPR051398">
    <property type="entry name" value="Polysacch_Deacetylase"/>
</dbReference>
<dbReference type="GO" id="GO:0005975">
    <property type="term" value="P:carbohydrate metabolic process"/>
    <property type="evidence" value="ECO:0007669"/>
    <property type="project" value="InterPro"/>
</dbReference>
<dbReference type="PROSITE" id="PS51677">
    <property type="entry name" value="NODB"/>
    <property type="match status" value="1"/>
</dbReference>
<dbReference type="CDD" id="cd10918">
    <property type="entry name" value="CE4_NodB_like_5s_6s"/>
    <property type="match status" value="1"/>
</dbReference>
<dbReference type="Proteomes" id="UP000275663">
    <property type="component" value="Chromosome"/>
</dbReference>
<dbReference type="GO" id="GO:0016810">
    <property type="term" value="F:hydrolase activity, acting on carbon-nitrogen (but not peptide) bonds"/>
    <property type="evidence" value="ECO:0007669"/>
    <property type="project" value="InterPro"/>
</dbReference>
<sequence>MKKVRYLLGETLGYALIYSGIARLFFNARLARGEMTAFYFHNPSAALFEKLMSRASHWGFEFVDANTVLHQLSSGVAPKKPMLFISVDDGWQGNLANMAVHAEKVKIPVCYFISTKPLDTGEFWWCRVKNSDLMKQLKAASNADRTEWIDTLSPHPVRVAMTRDELRELSLLRHASIGNHTHTHPILPSCTLPEIELELAKAHQRLVDVVGKKPTVFAYPNGDYDGRERDVLIELGYSMAFTTEPRGIVPGEPDLYQLPRFAANEHAGFAENFCRLIGLWQTLYLRFGMTRRISN</sequence>
<dbReference type="Gene3D" id="3.20.20.370">
    <property type="entry name" value="Glycoside hydrolase/deacetylase"/>
    <property type="match status" value="1"/>
</dbReference>
<keyword evidence="3" id="KW-1133">Transmembrane helix</keyword>
<name>A0A3Q9BP91_9BURK</name>
<dbReference type="GO" id="GO:0005576">
    <property type="term" value="C:extracellular region"/>
    <property type="evidence" value="ECO:0007669"/>
    <property type="project" value="UniProtKB-SubCell"/>
</dbReference>
<keyword evidence="6" id="KW-1185">Reference proteome</keyword>
<dbReference type="SUPFAM" id="SSF88713">
    <property type="entry name" value="Glycoside hydrolase/deacetylase"/>
    <property type="match status" value="1"/>
</dbReference>
<comment type="subcellular location">
    <subcellularLocation>
        <location evidence="1">Secreted</location>
    </subcellularLocation>
</comment>